<dbReference type="SUPFAM" id="SSF69318">
    <property type="entry name" value="Integrin alpha N-terminal domain"/>
    <property type="match status" value="1"/>
</dbReference>
<dbReference type="Pfam" id="PF13517">
    <property type="entry name" value="FG-GAP_3"/>
    <property type="match status" value="1"/>
</dbReference>
<keyword evidence="3" id="KW-1185">Reference proteome</keyword>
<comment type="caution">
    <text evidence="2">The sequence shown here is derived from an EMBL/GenBank/DDBJ whole genome shotgun (WGS) entry which is preliminary data.</text>
</comment>
<dbReference type="Gene3D" id="2.130.10.130">
    <property type="entry name" value="Integrin alpha, N-terminal"/>
    <property type="match status" value="1"/>
</dbReference>
<feature type="non-terminal residue" evidence="2">
    <location>
        <position position="1"/>
    </location>
</feature>
<dbReference type="OrthoDB" id="10022113at2759"/>
<organism evidence="2 3">
    <name type="scientific">Dentiscutata erythropus</name>
    <dbReference type="NCBI Taxonomy" id="1348616"/>
    <lineage>
        <taxon>Eukaryota</taxon>
        <taxon>Fungi</taxon>
        <taxon>Fungi incertae sedis</taxon>
        <taxon>Mucoromycota</taxon>
        <taxon>Glomeromycotina</taxon>
        <taxon>Glomeromycetes</taxon>
        <taxon>Diversisporales</taxon>
        <taxon>Gigasporaceae</taxon>
        <taxon>Dentiscutata</taxon>
    </lineage>
</organism>
<accession>A0A9N9PH25</accession>
<sequence>ITWFQTARYTSSSLYLVNNIGLNDITGTVVAFADFNSDKYTDLIVLNADQTTISIYLWDHASYKFTKAPSADITITTDGNNAGFLITNVLPGDYNYDGILDVMIMGQASPGDSSGELYMRVYMGSGNNTF</sequence>
<dbReference type="PANTHER" id="PTHR13412">
    <property type="entry name" value="T-CELL IMMUNOMODULATORY PROTEIN HOMOLOG"/>
    <property type="match status" value="1"/>
</dbReference>
<reference evidence="2" key="1">
    <citation type="submission" date="2021-06" db="EMBL/GenBank/DDBJ databases">
        <authorList>
            <person name="Kallberg Y."/>
            <person name="Tangrot J."/>
            <person name="Rosling A."/>
        </authorList>
    </citation>
    <scope>NUCLEOTIDE SEQUENCE</scope>
    <source>
        <strain evidence="2">MA453B</strain>
    </source>
</reference>
<dbReference type="InterPro" id="IPR028994">
    <property type="entry name" value="Integrin_alpha_N"/>
</dbReference>
<gene>
    <name evidence="2" type="ORF">DERYTH_LOCUS28041</name>
</gene>
<name>A0A9N9PH25_9GLOM</name>
<dbReference type="InterPro" id="IPR013517">
    <property type="entry name" value="FG-GAP"/>
</dbReference>
<dbReference type="AlphaFoldDB" id="A0A9N9PH25"/>
<dbReference type="Proteomes" id="UP000789405">
    <property type="component" value="Unassembled WGS sequence"/>
</dbReference>
<proteinExistence type="predicted"/>
<evidence type="ECO:0000256" key="1">
    <source>
        <dbReference type="ARBA" id="ARBA00022729"/>
    </source>
</evidence>
<dbReference type="InterPro" id="IPR024881">
    <property type="entry name" value="Tip"/>
</dbReference>
<dbReference type="GO" id="GO:0005886">
    <property type="term" value="C:plasma membrane"/>
    <property type="evidence" value="ECO:0007669"/>
    <property type="project" value="TreeGrafter"/>
</dbReference>
<dbReference type="EMBL" id="CAJVPY010067682">
    <property type="protein sequence ID" value="CAG8826206.1"/>
    <property type="molecule type" value="Genomic_DNA"/>
</dbReference>
<protein>
    <submittedName>
        <fullName evidence="2">4731_t:CDS:1</fullName>
    </submittedName>
</protein>
<evidence type="ECO:0000313" key="2">
    <source>
        <dbReference type="EMBL" id="CAG8826206.1"/>
    </source>
</evidence>
<evidence type="ECO:0000313" key="3">
    <source>
        <dbReference type="Proteomes" id="UP000789405"/>
    </source>
</evidence>
<dbReference type="PANTHER" id="PTHR13412:SF0">
    <property type="entry name" value="T-CELL IMMUNOMODULATORY PROTEIN"/>
    <property type="match status" value="1"/>
</dbReference>
<keyword evidence="1" id="KW-0732">Signal</keyword>
<feature type="non-terminal residue" evidence="2">
    <location>
        <position position="130"/>
    </location>
</feature>